<comment type="caution">
    <text evidence="1">The sequence shown here is derived from an EMBL/GenBank/DDBJ whole genome shotgun (WGS) entry which is preliminary data.</text>
</comment>
<dbReference type="EMBL" id="AMEQ01000002">
    <property type="protein sequence ID" value="EKY03354.1"/>
    <property type="molecule type" value="Genomic_DNA"/>
</dbReference>
<organism evidence="1 2">
    <name type="scientific">Porphyromonas catoniae F0037</name>
    <dbReference type="NCBI Taxonomy" id="1127696"/>
    <lineage>
        <taxon>Bacteria</taxon>
        <taxon>Pseudomonadati</taxon>
        <taxon>Bacteroidota</taxon>
        <taxon>Bacteroidia</taxon>
        <taxon>Bacteroidales</taxon>
        <taxon>Porphyromonadaceae</taxon>
        <taxon>Porphyromonas</taxon>
    </lineage>
</organism>
<protein>
    <submittedName>
        <fullName evidence="1">Uncharacterized protein</fullName>
    </submittedName>
</protein>
<reference evidence="1 2" key="1">
    <citation type="submission" date="2012-05" db="EMBL/GenBank/DDBJ databases">
        <authorList>
            <person name="Weinstock G."/>
            <person name="Sodergren E."/>
            <person name="Lobos E.A."/>
            <person name="Fulton L."/>
            <person name="Fulton R."/>
            <person name="Courtney L."/>
            <person name="Fronick C."/>
            <person name="O'Laughlin M."/>
            <person name="Godfrey J."/>
            <person name="Wilson R.M."/>
            <person name="Miner T."/>
            <person name="Farmer C."/>
            <person name="Delehaunty K."/>
            <person name="Cordes M."/>
            <person name="Minx P."/>
            <person name="Tomlinson C."/>
            <person name="Chen J."/>
            <person name="Wollam A."/>
            <person name="Pepin K.H."/>
            <person name="Bhonagiri V."/>
            <person name="Zhang X."/>
            <person name="Suruliraj S."/>
            <person name="Warren W."/>
            <person name="Mitreva M."/>
            <person name="Mardis E.R."/>
            <person name="Wilson R.K."/>
        </authorList>
    </citation>
    <scope>NUCLEOTIDE SEQUENCE [LARGE SCALE GENOMIC DNA]</scope>
    <source>
        <strain evidence="1 2">F0037</strain>
    </source>
</reference>
<dbReference type="AlphaFoldDB" id="L1NIM4"/>
<proteinExistence type="predicted"/>
<dbReference type="HOGENOM" id="CLU_2790418_0_0_10"/>
<accession>L1NIM4</accession>
<dbReference type="STRING" id="1127696.HMPREF9134_00020"/>
<dbReference type="PATRIC" id="fig|1127696.3.peg.18"/>
<evidence type="ECO:0000313" key="1">
    <source>
        <dbReference type="EMBL" id="EKY03354.1"/>
    </source>
</evidence>
<dbReference type="Proteomes" id="UP000010408">
    <property type="component" value="Unassembled WGS sequence"/>
</dbReference>
<gene>
    <name evidence="1" type="ORF">HMPREF9134_00020</name>
</gene>
<name>L1NIM4_9PORP</name>
<sequence>MQSLETIIFNLDTAFRLMEVVGRASLSLSREEQPLERAENTSLDGNAYLSVLLHEMTRIIDSVLFWVD</sequence>
<evidence type="ECO:0000313" key="2">
    <source>
        <dbReference type="Proteomes" id="UP000010408"/>
    </source>
</evidence>